<dbReference type="GeneID" id="63819357"/>
<keyword evidence="2" id="KW-1185">Reference proteome</keyword>
<dbReference type="InParanoid" id="A0A165CD95"/>
<protein>
    <submittedName>
        <fullName evidence="1">Uncharacterized protein</fullName>
    </submittedName>
</protein>
<gene>
    <name evidence="1" type="ORF">LAESUDRAFT_405285</name>
</gene>
<evidence type="ECO:0000313" key="1">
    <source>
        <dbReference type="EMBL" id="KZT02604.1"/>
    </source>
</evidence>
<proteinExistence type="predicted"/>
<dbReference type="EMBL" id="KV427651">
    <property type="protein sequence ID" value="KZT02604.1"/>
    <property type="molecule type" value="Genomic_DNA"/>
</dbReference>
<dbReference type="OrthoDB" id="2565179at2759"/>
<reference evidence="1 2" key="1">
    <citation type="journal article" date="2016" name="Mol. Biol. Evol.">
        <title>Comparative Genomics of Early-Diverging Mushroom-Forming Fungi Provides Insights into the Origins of Lignocellulose Decay Capabilities.</title>
        <authorList>
            <person name="Nagy L.G."/>
            <person name="Riley R."/>
            <person name="Tritt A."/>
            <person name="Adam C."/>
            <person name="Daum C."/>
            <person name="Floudas D."/>
            <person name="Sun H."/>
            <person name="Yadav J.S."/>
            <person name="Pangilinan J."/>
            <person name="Larsson K.H."/>
            <person name="Matsuura K."/>
            <person name="Barry K."/>
            <person name="Labutti K."/>
            <person name="Kuo R."/>
            <person name="Ohm R.A."/>
            <person name="Bhattacharya S.S."/>
            <person name="Shirouzu T."/>
            <person name="Yoshinaga Y."/>
            <person name="Martin F.M."/>
            <person name="Grigoriev I.V."/>
            <person name="Hibbett D.S."/>
        </authorList>
    </citation>
    <scope>NUCLEOTIDE SEQUENCE [LARGE SCALE GENOMIC DNA]</scope>
    <source>
        <strain evidence="1 2">93-53</strain>
    </source>
</reference>
<name>A0A165CD95_9APHY</name>
<organism evidence="1 2">
    <name type="scientific">Laetiporus sulphureus 93-53</name>
    <dbReference type="NCBI Taxonomy" id="1314785"/>
    <lineage>
        <taxon>Eukaryota</taxon>
        <taxon>Fungi</taxon>
        <taxon>Dikarya</taxon>
        <taxon>Basidiomycota</taxon>
        <taxon>Agaricomycotina</taxon>
        <taxon>Agaricomycetes</taxon>
        <taxon>Polyporales</taxon>
        <taxon>Laetiporus</taxon>
    </lineage>
</organism>
<dbReference type="Proteomes" id="UP000076871">
    <property type="component" value="Unassembled WGS sequence"/>
</dbReference>
<sequence>MWRWGLQTVQEAGMFARHAVQLQTYALSIRSRLDSFTSRAIIKRNAYYWTRCDASFTPRTASTHAVIGDQISAGVAEREPEPQCIHRHHRDGAVDLTDIPSTRLIESDVLSASALSAPAAAVDCSEAPRVDPHSQLHCLHTDLGHSQVQAHDNSRPSSEPSSADQLRRLLSAGEHGPSLHKFSFNYIRNHYHKTKVLDQLPSLDTADFSALISLLGSLSVSTPQSPYCSVFSHPAISHMLDSAFRPHWALIRSIATDKCELEGGLRDSDYYWLLRALCFEFRGLQGKTLSPHVIKRTRVIIKLARQYYSHLEYHSDVAAHIPFLEILLSSWKRGHVEESLRRIHDLVSQRGLRPELLWLMVLHADVNLMSALKELVLSALQPRLLTVDSEQLPTLRIRTFMDEPDAPSIKSLVTYLQDALFSRMLPSSLEDTSHSVLSQWAFLTTHSIFALNGANETHSQWNALVLLAIACNPSSYRRGASPASAHSGTFGMAFADWYTICALASLEQSFLPNLATITAPIHDGAREKLKDILEALWSRWSSQIDKDRRHPFALVARVVCASFLRLAGRLRCHDLVESCKRFCAYHELGSAKGTAEGFLGMSSLAEELLTSALLCGSSVEAAVASTLQRVSDAGSLSNAFGSVISSWAQVDVGTARELLFIARRSGVAVNSDVVTDVAVAVASHGRIRTALEYLEDTRLTSQQHLAVLRRIIDVLLQEGHRFRVAHFVPAVGGAMLKLFSFIPPPRTWHLRLQSTLLLMPRFSQASAAVAIVRVVTKAHPAYFQAPFYMKLIQRLLRHRQFRLAERIYRLSVALWPNDKTLSLQSFILELARRDVSSIAYKLALPFRRTALRPDDIRLARMLRFREVTPARPLTLKIRHFLTRRRRVHPDARRDAMHVLIRAGRLRASKQLFDRLREQQSPGERTLIGNHILHASLSHPSRQSLRRVRKTLNTLNELIKTHGFVPDRVTLNILLKSLILWVSMVNSEKLREIFDHVVRNGYPTGGVKLRYAVPFGTSSQPSPLISVPHVDPGLPLYFPRHVRPLYKMFIRGFYARGDIDAAHTVIGILKAVETEFVDALGRQKKV</sequence>
<accession>A0A165CD95</accession>
<dbReference type="AlphaFoldDB" id="A0A165CD95"/>
<dbReference type="STRING" id="1314785.A0A165CD95"/>
<evidence type="ECO:0000313" key="2">
    <source>
        <dbReference type="Proteomes" id="UP000076871"/>
    </source>
</evidence>
<dbReference type="RefSeq" id="XP_040760344.1">
    <property type="nucleotide sequence ID" value="XM_040902326.1"/>
</dbReference>